<accession>A0A3E5EP88</accession>
<reference evidence="1 2" key="1">
    <citation type="submission" date="2018-08" db="EMBL/GenBank/DDBJ databases">
        <title>A genome reference for cultivated species of the human gut microbiota.</title>
        <authorList>
            <person name="Zou Y."/>
            <person name="Xue W."/>
            <person name="Luo G."/>
        </authorList>
    </citation>
    <scope>NUCLEOTIDE SEQUENCE [LARGE SCALE GENOMIC DNA]</scope>
    <source>
        <strain evidence="1 2">OM03-4</strain>
    </source>
</reference>
<comment type="caution">
    <text evidence="1">The sequence shown here is derived from an EMBL/GenBank/DDBJ whole genome shotgun (WGS) entry which is preliminary data.</text>
</comment>
<evidence type="ECO:0000313" key="1">
    <source>
        <dbReference type="EMBL" id="RGN90781.1"/>
    </source>
</evidence>
<name>A0A3E5EP88_BACUN</name>
<gene>
    <name evidence="1" type="ORF">DXB37_18145</name>
</gene>
<dbReference type="Proteomes" id="UP000260759">
    <property type="component" value="Unassembled WGS sequence"/>
</dbReference>
<sequence>MHKQSFTEYHSLATKASWVRPSLHFSSKLPEVYTENPWSFQLNPQGFKQKAPEISVVNPWSLFSYNPDYTINAATSAKIA</sequence>
<proteinExistence type="predicted"/>
<dbReference type="AlphaFoldDB" id="A0A3E5EP88"/>
<dbReference type="EMBL" id="QSVA01000021">
    <property type="protein sequence ID" value="RGN90781.1"/>
    <property type="molecule type" value="Genomic_DNA"/>
</dbReference>
<protein>
    <submittedName>
        <fullName evidence="1">Uncharacterized protein</fullName>
    </submittedName>
</protein>
<organism evidence="1 2">
    <name type="scientific">Bacteroides uniformis</name>
    <dbReference type="NCBI Taxonomy" id="820"/>
    <lineage>
        <taxon>Bacteria</taxon>
        <taxon>Pseudomonadati</taxon>
        <taxon>Bacteroidota</taxon>
        <taxon>Bacteroidia</taxon>
        <taxon>Bacteroidales</taxon>
        <taxon>Bacteroidaceae</taxon>
        <taxon>Bacteroides</taxon>
    </lineage>
</organism>
<evidence type="ECO:0000313" key="2">
    <source>
        <dbReference type="Proteomes" id="UP000260759"/>
    </source>
</evidence>